<dbReference type="InterPro" id="IPR036034">
    <property type="entry name" value="PDZ_sf"/>
</dbReference>
<dbReference type="Gene3D" id="3.40.50.300">
    <property type="entry name" value="P-loop containing nucleotide triphosphate hydrolases"/>
    <property type="match status" value="1"/>
</dbReference>
<dbReference type="CDD" id="cd11860">
    <property type="entry name" value="SH3_DLG5"/>
    <property type="match status" value="1"/>
</dbReference>
<protein>
    <recommendedName>
        <fullName evidence="7">Disks large homolog 5</fullName>
    </recommendedName>
</protein>
<dbReference type="PROSITE" id="PS50106">
    <property type="entry name" value="PDZ"/>
    <property type="match status" value="4"/>
</dbReference>
<evidence type="ECO:0008006" key="7">
    <source>
        <dbReference type="Google" id="ProtNLM"/>
    </source>
</evidence>
<feature type="domain" description="PDZ" evidence="4">
    <location>
        <begin position="528"/>
        <end position="615"/>
    </location>
</feature>
<dbReference type="SMART" id="SM00072">
    <property type="entry name" value="GuKc"/>
    <property type="match status" value="1"/>
</dbReference>
<dbReference type="EMBL" id="JBFDAA010000002">
    <property type="protein sequence ID" value="KAL1139911.1"/>
    <property type="molecule type" value="Genomic_DNA"/>
</dbReference>
<comment type="caution">
    <text evidence="5">The sequence shown here is derived from an EMBL/GenBank/DDBJ whole genome shotgun (WGS) entry which is preliminary data.</text>
</comment>
<feature type="compositionally biased region" description="Basic residues" evidence="2">
    <location>
        <begin position="781"/>
        <end position="790"/>
    </location>
</feature>
<feature type="domain" description="PDZ" evidence="4">
    <location>
        <begin position="1201"/>
        <end position="1281"/>
    </location>
</feature>
<gene>
    <name evidence="5" type="ORF">AAG570_006888</name>
</gene>
<dbReference type="SUPFAM" id="SSF50044">
    <property type="entry name" value="SH3-domain"/>
    <property type="match status" value="1"/>
</dbReference>
<evidence type="ECO:0000256" key="2">
    <source>
        <dbReference type="SAM" id="MobiDB-lite"/>
    </source>
</evidence>
<dbReference type="Gene3D" id="2.30.30.40">
    <property type="entry name" value="SH3 Domains"/>
    <property type="match status" value="1"/>
</dbReference>
<feature type="domain" description="PDZ" evidence="4">
    <location>
        <begin position="1059"/>
        <end position="1138"/>
    </location>
</feature>
<feature type="region of interest" description="Disordered" evidence="2">
    <location>
        <begin position="1144"/>
        <end position="1177"/>
    </location>
</feature>
<feature type="region of interest" description="Disordered" evidence="2">
    <location>
        <begin position="995"/>
        <end position="1024"/>
    </location>
</feature>
<evidence type="ECO:0000313" key="5">
    <source>
        <dbReference type="EMBL" id="KAL1139911.1"/>
    </source>
</evidence>
<feature type="compositionally biased region" description="Low complexity" evidence="2">
    <location>
        <begin position="1146"/>
        <end position="1161"/>
    </location>
</feature>
<dbReference type="InterPro" id="IPR008145">
    <property type="entry name" value="GK/Ca_channel_bsu"/>
</dbReference>
<dbReference type="InterPro" id="IPR036028">
    <property type="entry name" value="SH3-like_dom_sf"/>
</dbReference>
<reference evidence="5 6" key="1">
    <citation type="submission" date="2024-07" db="EMBL/GenBank/DDBJ databases">
        <title>Chromosome-level genome assembly of the water stick insect Ranatra chinensis (Heteroptera: Nepidae).</title>
        <authorList>
            <person name="Liu X."/>
        </authorList>
    </citation>
    <scope>NUCLEOTIDE SEQUENCE [LARGE SCALE GENOMIC DNA]</scope>
    <source>
        <strain evidence="5">Cailab_2021Rc</strain>
        <tissue evidence="5">Muscle</tissue>
    </source>
</reference>
<evidence type="ECO:0000259" key="4">
    <source>
        <dbReference type="PROSITE" id="PS50106"/>
    </source>
</evidence>
<dbReference type="Pfam" id="PF00625">
    <property type="entry name" value="Guanylate_kin"/>
    <property type="match status" value="1"/>
</dbReference>
<dbReference type="SUPFAM" id="SSF50156">
    <property type="entry name" value="PDZ domain-like"/>
    <property type="match status" value="4"/>
</dbReference>
<evidence type="ECO:0000256" key="1">
    <source>
        <dbReference type="SAM" id="Coils"/>
    </source>
</evidence>
<dbReference type="InterPro" id="IPR001478">
    <property type="entry name" value="PDZ"/>
</dbReference>
<feature type="coiled-coil region" evidence="1">
    <location>
        <begin position="134"/>
        <end position="182"/>
    </location>
</feature>
<dbReference type="InterPro" id="IPR035537">
    <property type="entry name" value="DLG5_SH3"/>
</dbReference>
<feature type="domain" description="Guanylate kinase-like" evidence="3">
    <location>
        <begin position="1434"/>
        <end position="1601"/>
    </location>
</feature>
<feature type="compositionally biased region" description="Low complexity" evidence="2">
    <location>
        <begin position="998"/>
        <end position="1014"/>
    </location>
</feature>
<dbReference type="Gene3D" id="2.30.42.10">
    <property type="match status" value="4"/>
</dbReference>
<dbReference type="PROSITE" id="PS50052">
    <property type="entry name" value="GUANYLATE_KINASE_2"/>
    <property type="match status" value="1"/>
</dbReference>
<dbReference type="Pfam" id="PF00595">
    <property type="entry name" value="PDZ"/>
    <property type="match status" value="4"/>
</dbReference>
<feature type="region of interest" description="Disordered" evidence="2">
    <location>
        <begin position="893"/>
        <end position="918"/>
    </location>
</feature>
<keyword evidence="1" id="KW-0175">Coiled coil</keyword>
<dbReference type="InterPro" id="IPR027417">
    <property type="entry name" value="P-loop_NTPase"/>
</dbReference>
<dbReference type="InterPro" id="IPR008144">
    <property type="entry name" value="Guanylate_kin-like_dom"/>
</dbReference>
<dbReference type="PANTHER" id="PTHR46360:SF1">
    <property type="entry name" value="DISKS LARGE HOMOLOG 5"/>
    <property type="match status" value="1"/>
</dbReference>
<evidence type="ECO:0000313" key="6">
    <source>
        <dbReference type="Proteomes" id="UP001558652"/>
    </source>
</evidence>
<dbReference type="PANTHER" id="PTHR46360">
    <property type="entry name" value="DISKS LARGE HOMOLOG 5"/>
    <property type="match status" value="1"/>
</dbReference>
<accession>A0ABD0YVZ9</accession>
<dbReference type="CDD" id="cd06767">
    <property type="entry name" value="PDZ3_DLG5-like"/>
    <property type="match status" value="1"/>
</dbReference>
<keyword evidence="6" id="KW-1185">Reference proteome</keyword>
<proteinExistence type="predicted"/>
<evidence type="ECO:0000259" key="3">
    <source>
        <dbReference type="PROSITE" id="PS50052"/>
    </source>
</evidence>
<feature type="coiled-coil region" evidence="1">
    <location>
        <begin position="384"/>
        <end position="495"/>
    </location>
</feature>
<dbReference type="SMART" id="SM00228">
    <property type="entry name" value="PDZ"/>
    <property type="match status" value="4"/>
</dbReference>
<feature type="region of interest" description="Disordered" evidence="2">
    <location>
        <begin position="726"/>
        <end position="763"/>
    </location>
</feature>
<dbReference type="InterPro" id="IPR053004">
    <property type="entry name" value="MAGUK_Signaling_Regulators"/>
</dbReference>
<dbReference type="Proteomes" id="UP001558652">
    <property type="component" value="Unassembled WGS sequence"/>
</dbReference>
<organism evidence="5 6">
    <name type="scientific">Ranatra chinensis</name>
    <dbReference type="NCBI Taxonomy" id="642074"/>
    <lineage>
        <taxon>Eukaryota</taxon>
        <taxon>Metazoa</taxon>
        <taxon>Ecdysozoa</taxon>
        <taxon>Arthropoda</taxon>
        <taxon>Hexapoda</taxon>
        <taxon>Insecta</taxon>
        <taxon>Pterygota</taxon>
        <taxon>Neoptera</taxon>
        <taxon>Paraneoptera</taxon>
        <taxon>Hemiptera</taxon>
        <taxon>Heteroptera</taxon>
        <taxon>Panheteroptera</taxon>
        <taxon>Nepomorpha</taxon>
        <taxon>Nepidae</taxon>
        <taxon>Ranatrinae</taxon>
        <taxon>Ranatra</taxon>
    </lineage>
</organism>
<feature type="domain" description="PDZ" evidence="4">
    <location>
        <begin position="629"/>
        <end position="695"/>
    </location>
</feature>
<feature type="region of interest" description="Disordered" evidence="2">
    <location>
        <begin position="781"/>
        <end position="807"/>
    </location>
</feature>
<feature type="coiled-coil region" evidence="1">
    <location>
        <begin position="207"/>
        <end position="336"/>
    </location>
</feature>
<name>A0ABD0YVZ9_9HEMI</name>
<dbReference type="SUPFAM" id="SSF52540">
    <property type="entry name" value="P-loop containing nucleoside triphosphate hydrolases"/>
    <property type="match status" value="1"/>
</dbReference>
<sequence>MSSGNSSLDSTSNTDTLTRSYSISAADRVRDNVPTRDYDGLKSQCDKAMHELQMLRRQHSETVRRCEHTMKELEYYRGQHHAAMAQLESATHESSSSRKYGDLVTDLRSSQKFQEGESGGDALNQLYLTTVTKYETIKDEYESLRKRYDDLITSHSSAVDKLELAQEEVGRLKKQCEEMVAERNVAVRERNGLKQQCTAAIRQWDIALREKNEYQEALAKVQQQHEEAVKEINQAMAVRMKASKDLKRLTEERNAAMQEYSLIMSERDTVHKEMEKLSEDLTQAYKKNKTLESNNKELTEENKTLSYQVETLKREIASALHDRDKALKECNDLREKFGEFTAKEESQRESFKSRFDYAYRERDSGRKDLREVRSSSMDLFAKCQKERVDNLDQANQEIDRLRKHADKVQVELQEALQEAEVCKRRRDWAFSERDKIVLERESIRTLCDRLRKERDRAVSDLAEALRDSDDIKKQRNETTKQLKVLKEKMEAQMEKESRMVHLQSVSHNYSHDSAIDTDMQEWDTEMLSIDLHGVASLEDLGLELVGGRDDPQYPNDSCIYVSSIAKGSIAEGKLKPNDCIIRVNNVDCNNVSKRFVVETMKSSGSTAVMVVRRRRLYTTQLQLNNYDHGLSLESGIYISKISPGSLAAKEGNLAVGDRVLSINNKTMDSITNAREAIAILNEPNDVLTITTLKSSNCTVGNVGKHMNASTQTQESSSPTQVVYRPSALTNLPAGGNKWTKTRDIEGKKRNRNSSPVTFEQERDDAIAELDNVIDSYRHQRATNVRRKSKHQDKNGGTWPKARGGPVIEQSTGTIIHPRKTKERLPLAVLLNNANYTLPPCCDPQPRRNNPTLDFSVKSGNMGKEVLEYYVKKKGRSSEESRIQSQLYGSPHYPFTPYPLHPHTHTHSPPSQPGSVYHHLPSDTRSFCFEPSYNPLSQYHHTHSPSVDSHYHKTRLFHAHGGEENDHGYHYEGGTFPRKKENQRFRNVYMSFRIPSNPSVASKSSGGKVSSGSIEKSSERGSPMPTFHVEVLSPGLRQNKTTSLPDYCWPHKPLPGELRRVHIDKSVEPLGIQISCLESGGVFVSTVSEGSLAAQVGLQVGDQLLEVCGINMRSATYQLAANVLRQCGNSITMLVQYSPEKYHEVEGAASSSSGGSKTRSGSPTPCNSPRANRKSLPPHSQLAQAISTLVNSPSKCNDEPRYLMIETHKCSNLGISLVGGNAVGIYVHSVQTGSLAYNAGLRTGDRILEYNGTDLRQATAEEAAYELAKPADKVTVLAQYSIDRYNEIKDKPGDSFYIRALFDHIGDVGDTLQLRFRKEDVLYVDNTMFNGVPGSWRAWLLDEEGFRHQCGIIPSKYKVEEELVLRRSLGDLEGDARRATRRSFFRRKKHQRTDSKELASFSNISLGWYSDSGMLNEESSLASYQRVTRLNYPIFRPVLVVGPLSDCVTDKLIQDFPDKFARCIPEVMHCSQATMEKGIADNIFVDYRKKGSFFECTSVSAVKDMADKNCHCVIDVSLASVERLHKHQIYPIVLLIKFKSTKQIKEVKDTRYPVDKVTAKAAKEMYEHAQKLESEYKHYISAVIPAGVNIAYMCTQIKAAVDLEQNKTLWVPCSNQ</sequence>